<reference evidence="2" key="1">
    <citation type="journal article" date="2023" name="Nat. Plants">
        <title>Single-cell RNA sequencing provides a high-resolution roadmap for understanding the multicellular compartmentation of specialized metabolism.</title>
        <authorList>
            <person name="Sun S."/>
            <person name="Shen X."/>
            <person name="Li Y."/>
            <person name="Li Y."/>
            <person name="Wang S."/>
            <person name="Li R."/>
            <person name="Zhang H."/>
            <person name="Shen G."/>
            <person name="Guo B."/>
            <person name="Wei J."/>
            <person name="Xu J."/>
            <person name="St-Pierre B."/>
            <person name="Chen S."/>
            <person name="Sun C."/>
        </authorList>
    </citation>
    <scope>NUCLEOTIDE SEQUENCE [LARGE SCALE GENOMIC DNA]</scope>
</reference>
<gene>
    <name evidence="1" type="ORF">M9H77_33331</name>
</gene>
<evidence type="ECO:0000313" key="1">
    <source>
        <dbReference type="EMBL" id="KAI5647326.1"/>
    </source>
</evidence>
<keyword evidence="2" id="KW-1185">Reference proteome</keyword>
<sequence length="349" mass="38512">MQLQAGQPPTKPEIIIFGPPSVFRLYAKQFSEKFRILKHWESSIPLKEFLSIQAQHIQAAICHAGFKVDSDILRFLPSLRLLLTTSAGLNHINLDDCRRSGVLVANSPTIFSVDVADLAVGLLMDVMRKISAANRFVKSGNWAVKGGEYPLGTKLGGKRVGIVGLGSIGLEIAKRLEAFECKISYLSRQKKSSVPYHFYNNVVELASHSNILIICCALNEQTHHLINKEVLLALGKEGFIVNIARGAIIDEKELVHCLQQGIIAGAGLDVFENEPNVPKELLELDNVVLSPHFAVFTEESFRDLFELLVGNLEAFFSNKPLITPVPNGCICFCSIAIHPHHHLTPNLLP</sequence>
<proteinExistence type="predicted"/>
<organism evidence="1 2">
    <name type="scientific">Catharanthus roseus</name>
    <name type="common">Madagascar periwinkle</name>
    <name type="synonym">Vinca rosea</name>
    <dbReference type="NCBI Taxonomy" id="4058"/>
    <lineage>
        <taxon>Eukaryota</taxon>
        <taxon>Viridiplantae</taxon>
        <taxon>Streptophyta</taxon>
        <taxon>Embryophyta</taxon>
        <taxon>Tracheophyta</taxon>
        <taxon>Spermatophyta</taxon>
        <taxon>Magnoliopsida</taxon>
        <taxon>eudicotyledons</taxon>
        <taxon>Gunneridae</taxon>
        <taxon>Pentapetalae</taxon>
        <taxon>asterids</taxon>
        <taxon>lamiids</taxon>
        <taxon>Gentianales</taxon>
        <taxon>Apocynaceae</taxon>
        <taxon>Rauvolfioideae</taxon>
        <taxon>Vinceae</taxon>
        <taxon>Catharanthinae</taxon>
        <taxon>Catharanthus</taxon>
    </lineage>
</organism>
<dbReference type="EMBL" id="CM044708">
    <property type="protein sequence ID" value="KAI5647326.1"/>
    <property type="molecule type" value="Genomic_DNA"/>
</dbReference>
<name>A0ACB9ZJB1_CATRO</name>
<evidence type="ECO:0000313" key="2">
    <source>
        <dbReference type="Proteomes" id="UP001060085"/>
    </source>
</evidence>
<accession>A0ACB9ZJB1</accession>
<protein>
    <submittedName>
        <fullName evidence="1">Uncharacterized protein</fullName>
    </submittedName>
</protein>
<comment type="caution">
    <text evidence="1">The sequence shown here is derived from an EMBL/GenBank/DDBJ whole genome shotgun (WGS) entry which is preliminary data.</text>
</comment>
<dbReference type="Proteomes" id="UP001060085">
    <property type="component" value="Linkage Group LG08"/>
</dbReference>